<dbReference type="PANTHER" id="PTHR24305:SF112">
    <property type="entry name" value="L-ORNITHINE-N5-MONOOXYGENASE (EUROFUNG)"/>
    <property type="match status" value="1"/>
</dbReference>
<dbReference type="EMBL" id="KV878596">
    <property type="protein sequence ID" value="OJJ53756.1"/>
    <property type="molecule type" value="Genomic_DNA"/>
</dbReference>
<feature type="transmembrane region" description="Helical" evidence="13">
    <location>
        <begin position="33"/>
        <end position="52"/>
    </location>
</feature>
<dbReference type="GO" id="GO:1902181">
    <property type="term" value="P:verruculogen biosynthetic process"/>
    <property type="evidence" value="ECO:0007669"/>
    <property type="project" value="UniProtKB-ARBA"/>
</dbReference>
<evidence type="ECO:0000256" key="7">
    <source>
        <dbReference type="ARBA" id="ARBA00022989"/>
    </source>
</evidence>
<proteinExistence type="inferred from homology"/>
<evidence type="ECO:0008006" key="16">
    <source>
        <dbReference type="Google" id="ProtNLM"/>
    </source>
</evidence>
<evidence type="ECO:0000256" key="5">
    <source>
        <dbReference type="ARBA" id="ARBA00022692"/>
    </source>
</evidence>
<dbReference type="RefSeq" id="XP_040697562.1">
    <property type="nucleotide sequence ID" value="XM_040840766.1"/>
</dbReference>
<keyword evidence="6 12" id="KW-0479">Metal-binding</keyword>
<feature type="binding site" description="axial binding residue" evidence="12">
    <location>
        <position position="488"/>
    </location>
    <ligand>
        <name>heme</name>
        <dbReference type="ChEBI" id="CHEBI:30413"/>
    </ligand>
    <ligandPart>
        <name>Fe</name>
        <dbReference type="ChEBI" id="CHEBI:18248"/>
    </ligandPart>
</feature>
<keyword evidence="10" id="KW-0503">Monooxygenase</keyword>
<evidence type="ECO:0000313" key="14">
    <source>
        <dbReference type="EMBL" id="OJJ53756.1"/>
    </source>
</evidence>
<evidence type="ECO:0000256" key="11">
    <source>
        <dbReference type="ARBA" id="ARBA00023136"/>
    </source>
</evidence>
<dbReference type="VEuPathDB" id="FungiDB:ASPSYDRAFT_136590"/>
<keyword evidence="4 12" id="KW-0349">Heme</keyword>
<dbReference type="InterPro" id="IPR002401">
    <property type="entry name" value="Cyt_P450_E_grp-I"/>
</dbReference>
<dbReference type="OrthoDB" id="6692864at2759"/>
<dbReference type="Proteomes" id="UP000184356">
    <property type="component" value="Unassembled WGS sequence"/>
</dbReference>
<dbReference type="Pfam" id="PF00067">
    <property type="entry name" value="p450"/>
    <property type="match status" value="1"/>
</dbReference>
<evidence type="ECO:0000256" key="4">
    <source>
        <dbReference type="ARBA" id="ARBA00022617"/>
    </source>
</evidence>
<sequence>MDPSLSVAAGIGGVATHLLYFHRGEHHLYPQQYLQVLLILSLTVVGLFKYIAEATTSEAISISAKLTTFYVAGIYTSVVIYRLLFNPLNKYPGPLLARLTAFDHVFRVAKQKDMFLKLYNAHQKLGNFVRIGPNDLSVANADAVRVAFSAQTTCSKAPWYSIELPAYSMHSTRSRTEHDKRRRIWSPAFSDKALRGYEQRVLKYNKSLLERLASFNGQPVNASRWFNLWSFDVMGDLAFGRSFDMLASKSQEEEHWAIQILNKAQDKAGLAFPPWFNRLLWHIPGIRRSYFRFLNYCAEMIEQRMAVQGKQQNPDITHYLIEYFNRRSKENQKVEIHSLHLDSKLIIVAGSDTTAATLTYLFFHLATEKGLLARLRQEIEPLVGESGEIEHRDLQNAQLLNGCINETLRLHPPVPSGLYRKTPPEGVQIGQEYIPGNTTLQIHLYSIGRSEAHFAQADEFIPERFFSCPELVKHKDAFSPFSMGPYGCIGKNLAYMQIRLLTAYLITRFDVNLAPGEDGQDLLLRSADHFTTGLAGLNLCFVKRD</sequence>
<dbReference type="GO" id="GO:0016705">
    <property type="term" value="F:oxidoreductase activity, acting on paired donors, with incorporation or reduction of molecular oxygen"/>
    <property type="evidence" value="ECO:0007669"/>
    <property type="project" value="InterPro"/>
</dbReference>
<dbReference type="GeneID" id="63756839"/>
<evidence type="ECO:0000256" key="12">
    <source>
        <dbReference type="PIRSR" id="PIRSR602401-1"/>
    </source>
</evidence>
<reference evidence="15" key="1">
    <citation type="journal article" date="2017" name="Genome Biol.">
        <title>Comparative genomics reveals high biological diversity and specific adaptations in the industrially and medically important fungal genus Aspergillus.</title>
        <authorList>
            <person name="de Vries R.P."/>
            <person name="Riley R."/>
            <person name="Wiebenga A."/>
            <person name="Aguilar-Osorio G."/>
            <person name="Amillis S."/>
            <person name="Uchima C.A."/>
            <person name="Anderluh G."/>
            <person name="Asadollahi M."/>
            <person name="Askin M."/>
            <person name="Barry K."/>
            <person name="Battaglia E."/>
            <person name="Bayram O."/>
            <person name="Benocci T."/>
            <person name="Braus-Stromeyer S.A."/>
            <person name="Caldana C."/>
            <person name="Canovas D."/>
            <person name="Cerqueira G.C."/>
            <person name="Chen F."/>
            <person name="Chen W."/>
            <person name="Choi C."/>
            <person name="Clum A."/>
            <person name="Dos Santos R.A."/>
            <person name="Damasio A.R."/>
            <person name="Diallinas G."/>
            <person name="Emri T."/>
            <person name="Fekete E."/>
            <person name="Flipphi M."/>
            <person name="Freyberg S."/>
            <person name="Gallo A."/>
            <person name="Gournas C."/>
            <person name="Habgood R."/>
            <person name="Hainaut M."/>
            <person name="Harispe M.L."/>
            <person name="Henrissat B."/>
            <person name="Hilden K.S."/>
            <person name="Hope R."/>
            <person name="Hossain A."/>
            <person name="Karabika E."/>
            <person name="Karaffa L."/>
            <person name="Karanyi Z."/>
            <person name="Krasevec N."/>
            <person name="Kuo A."/>
            <person name="Kusch H."/>
            <person name="LaButti K."/>
            <person name="Lagendijk E.L."/>
            <person name="Lapidus A."/>
            <person name="Levasseur A."/>
            <person name="Lindquist E."/>
            <person name="Lipzen A."/>
            <person name="Logrieco A.F."/>
            <person name="MacCabe A."/>
            <person name="Maekelae M.R."/>
            <person name="Malavazi I."/>
            <person name="Melin P."/>
            <person name="Meyer V."/>
            <person name="Mielnichuk N."/>
            <person name="Miskei M."/>
            <person name="Molnar A.P."/>
            <person name="Mule G."/>
            <person name="Ngan C.Y."/>
            <person name="Orejas M."/>
            <person name="Orosz E."/>
            <person name="Ouedraogo J.P."/>
            <person name="Overkamp K.M."/>
            <person name="Park H.-S."/>
            <person name="Perrone G."/>
            <person name="Piumi F."/>
            <person name="Punt P.J."/>
            <person name="Ram A.F."/>
            <person name="Ramon A."/>
            <person name="Rauscher S."/>
            <person name="Record E."/>
            <person name="Riano-Pachon D.M."/>
            <person name="Robert V."/>
            <person name="Roehrig J."/>
            <person name="Ruller R."/>
            <person name="Salamov A."/>
            <person name="Salih N.S."/>
            <person name="Samson R.A."/>
            <person name="Sandor E."/>
            <person name="Sanguinetti M."/>
            <person name="Schuetze T."/>
            <person name="Sepcic K."/>
            <person name="Shelest E."/>
            <person name="Sherlock G."/>
            <person name="Sophianopoulou V."/>
            <person name="Squina F.M."/>
            <person name="Sun H."/>
            <person name="Susca A."/>
            <person name="Todd R.B."/>
            <person name="Tsang A."/>
            <person name="Unkles S.E."/>
            <person name="van de Wiele N."/>
            <person name="van Rossen-Uffink D."/>
            <person name="Oliveira J.V."/>
            <person name="Vesth T.C."/>
            <person name="Visser J."/>
            <person name="Yu J.-H."/>
            <person name="Zhou M."/>
            <person name="Andersen M.R."/>
            <person name="Archer D.B."/>
            <person name="Baker S.E."/>
            <person name="Benoit I."/>
            <person name="Brakhage A.A."/>
            <person name="Braus G.H."/>
            <person name="Fischer R."/>
            <person name="Frisvad J.C."/>
            <person name="Goldman G.H."/>
            <person name="Houbraken J."/>
            <person name="Oakley B."/>
            <person name="Pocsi I."/>
            <person name="Scazzocchio C."/>
            <person name="Seiboth B."/>
            <person name="vanKuyk P.A."/>
            <person name="Wortman J."/>
            <person name="Dyer P.S."/>
            <person name="Grigoriev I.V."/>
        </authorList>
    </citation>
    <scope>NUCLEOTIDE SEQUENCE [LARGE SCALE GENOMIC DNA]</scope>
    <source>
        <strain evidence="15">CBS 593.65</strain>
    </source>
</reference>
<gene>
    <name evidence="14" type="ORF">ASPSYDRAFT_136590</name>
</gene>
<keyword evidence="15" id="KW-1185">Reference proteome</keyword>
<evidence type="ECO:0000256" key="10">
    <source>
        <dbReference type="ARBA" id="ARBA00023033"/>
    </source>
</evidence>
<evidence type="ECO:0000256" key="6">
    <source>
        <dbReference type="ARBA" id="ARBA00022723"/>
    </source>
</evidence>
<comment type="subcellular location">
    <subcellularLocation>
        <location evidence="2">Membrane</location>
    </subcellularLocation>
</comment>
<dbReference type="FunFam" id="1.10.630.10:FF:000063">
    <property type="entry name" value="Cytochrome P450 monooxygenase"/>
    <property type="match status" value="1"/>
</dbReference>
<dbReference type="CDD" id="cd11061">
    <property type="entry name" value="CYP67-like"/>
    <property type="match status" value="1"/>
</dbReference>
<dbReference type="PRINTS" id="PR00385">
    <property type="entry name" value="P450"/>
</dbReference>
<comment type="similarity">
    <text evidence="3">Belongs to the cytochrome P450 family.</text>
</comment>
<evidence type="ECO:0000256" key="8">
    <source>
        <dbReference type="ARBA" id="ARBA00023002"/>
    </source>
</evidence>
<comment type="cofactor">
    <cofactor evidence="1 12">
        <name>heme</name>
        <dbReference type="ChEBI" id="CHEBI:30413"/>
    </cofactor>
</comment>
<dbReference type="SUPFAM" id="SSF48264">
    <property type="entry name" value="Cytochrome P450"/>
    <property type="match status" value="1"/>
</dbReference>
<dbReference type="InterPro" id="IPR036396">
    <property type="entry name" value="Cyt_P450_sf"/>
</dbReference>
<keyword evidence="9 12" id="KW-0408">Iron</keyword>
<organism evidence="14 15">
    <name type="scientific">Aspergillus sydowii CBS 593.65</name>
    <dbReference type="NCBI Taxonomy" id="1036612"/>
    <lineage>
        <taxon>Eukaryota</taxon>
        <taxon>Fungi</taxon>
        <taxon>Dikarya</taxon>
        <taxon>Ascomycota</taxon>
        <taxon>Pezizomycotina</taxon>
        <taxon>Eurotiomycetes</taxon>
        <taxon>Eurotiomycetidae</taxon>
        <taxon>Eurotiales</taxon>
        <taxon>Aspergillaceae</taxon>
        <taxon>Aspergillus</taxon>
        <taxon>Aspergillus subgen. Nidulantes</taxon>
    </lineage>
</organism>
<dbReference type="STRING" id="1036612.A0A1L9T2U6"/>
<dbReference type="Gene3D" id="1.10.630.10">
    <property type="entry name" value="Cytochrome P450"/>
    <property type="match status" value="1"/>
</dbReference>
<dbReference type="PANTHER" id="PTHR24305">
    <property type="entry name" value="CYTOCHROME P450"/>
    <property type="match status" value="1"/>
</dbReference>
<evidence type="ECO:0000256" key="13">
    <source>
        <dbReference type="SAM" id="Phobius"/>
    </source>
</evidence>
<name>A0A1L9T2U6_9EURO</name>
<dbReference type="GO" id="GO:0004497">
    <property type="term" value="F:monooxygenase activity"/>
    <property type="evidence" value="ECO:0007669"/>
    <property type="project" value="UniProtKB-KW"/>
</dbReference>
<keyword evidence="11 13" id="KW-0472">Membrane</keyword>
<evidence type="ECO:0000256" key="2">
    <source>
        <dbReference type="ARBA" id="ARBA00004370"/>
    </source>
</evidence>
<dbReference type="GO" id="GO:0005506">
    <property type="term" value="F:iron ion binding"/>
    <property type="evidence" value="ECO:0007669"/>
    <property type="project" value="InterPro"/>
</dbReference>
<keyword evidence="7 13" id="KW-1133">Transmembrane helix</keyword>
<feature type="transmembrane region" description="Helical" evidence="13">
    <location>
        <begin position="64"/>
        <end position="84"/>
    </location>
</feature>
<keyword evidence="5 13" id="KW-0812">Transmembrane</keyword>
<evidence type="ECO:0000256" key="3">
    <source>
        <dbReference type="ARBA" id="ARBA00010617"/>
    </source>
</evidence>
<dbReference type="GO" id="GO:0016020">
    <property type="term" value="C:membrane"/>
    <property type="evidence" value="ECO:0007669"/>
    <property type="project" value="UniProtKB-SubCell"/>
</dbReference>
<dbReference type="InterPro" id="IPR001128">
    <property type="entry name" value="Cyt_P450"/>
</dbReference>
<evidence type="ECO:0000313" key="15">
    <source>
        <dbReference type="Proteomes" id="UP000184356"/>
    </source>
</evidence>
<evidence type="ECO:0000256" key="1">
    <source>
        <dbReference type="ARBA" id="ARBA00001971"/>
    </source>
</evidence>
<dbReference type="AlphaFoldDB" id="A0A1L9T2U6"/>
<dbReference type="PRINTS" id="PR00463">
    <property type="entry name" value="EP450I"/>
</dbReference>
<accession>A0A1L9T2U6</accession>
<keyword evidence="8" id="KW-0560">Oxidoreductase</keyword>
<evidence type="ECO:0000256" key="9">
    <source>
        <dbReference type="ARBA" id="ARBA00023004"/>
    </source>
</evidence>
<dbReference type="GO" id="GO:0020037">
    <property type="term" value="F:heme binding"/>
    <property type="evidence" value="ECO:0007669"/>
    <property type="project" value="InterPro"/>
</dbReference>
<dbReference type="InterPro" id="IPR050121">
    <property type="entry name" value="Cytochrome_P450_monoxygenase"/>
</dbReference>
<protein>
    <recommendedName>
        <fullName evidence="16">Cytochrome P450 monooxygenase</fullName>
    </recommendedName>
</protein>